<reference evidence="1" key="2">
    <citation type="submission" date="2018-05" db="EMBL/GenBank/DDBJ databases">
        <title>OpunRS2 (Oryza punctata Reference Sequence Version 2).</title>
        <authorList>
            <person name="Zhang J."/>
            <person name="Kudrna D."/>
            <person name="Lee S."/>
            <person name="Talag J."/>
            <person name="Welchert J."/>
            <person name="Wing R.A."/>
        </authorList>
    </citation>
    <scope>NUCLEOTIDE SEQUENCE [LARGE SCALE GENOMIC DNA]</scope>
</reference>
<dbReference type="AlphaFoldDB" id="A0A0E0LTV2"/>
<evidence type="ECO:0000313" key="1">
    <source>
        <dbReference type="EnsemblPlants" id="OPUNC08G10130.1"/>
    </source>
</evidence>
<evidence type="ECO:0000313" key="2">
    <source>
        <dbReference type="Proteomes" id="UP000026962"/>
    </source>
</evidence>
<accession>A0A0E0LTV2</accession>
<reference evidence="1" key="1">
    <citation type="submission" date="2015-04" db="UniProtKB">
        <authorList>
            <consortium name="EnsemblPlants"/>
        </authorList>
    </citation>
    <scope>IDENTIFICATION</scope>
</reference>
<organism evidence="1">
    <name type="scientific">Oryza punctata</name>
    <name type="common">Red rice</name>
    <dbReference type="NCBI Taxonomy" id="4537"/>
    <lineage>
        <taxon>Eukaryota</taxon>
        <taxon>Viridiplantae</taxon>
        <taxon>Streptophyta</taxon>
        <taxon>Embryophyta</taxon>
        <taxon>Tracheophyta</taxon>
        <taxon>Spermatophyta</taxon>
        <taxon>Magnoliopsida</taxon>
        <taxon>Liliopsida</taxon>
        <taxon>Poales</taxon>
        <taxon>Poaceae</taxon>
        <taxon>BOP clade</taxon>
        <taxon>Oryzoideae</taxon>
        <taxon>Oryzeae</taxon>
        <taxon>Oryzinae</taxon>
        <taxon>Oryza</taxon>
    </lineage>
</organism>
<keyword evidence="2" id="KW-1185">Reference proteome</keyword>
<name>A0A0E0LTV2_ORYPU</name>
<proteinExistence type="predicted"/>
<sequence length="153" mass="17568">MKMGVEGSKRRTTATLSNGCNCCVVSHVSPRWVQGSMDWRRVALAGRRYRWVARGGDLRANDADEEETVFMWSRWLDDGAGRDLRVYYYARKDRAVFVVGRAYSGARQRGVGDEGAEGECNEGKTRIDARYSREEGGRNLSHWIWRDDLGRWI</sequence>
<dbReference type="Proteomes" id="UP000026962">
    <property type="component" value="Chromosome 8"/>
</dbReference>
<dbReference type="EnsemblPlants" id="OPUNC08G10130.1">
    <property type="protein sequence ID" value="OPUNC08G10130.1"/>
    <property type="gene ID" value="OPUNC08G10130"/>
</dbReference>
<dbReference type="Gramene" id="OPUNC08G10130.1">
    <property type="protein sequence ID" value="OPUNC08G10130.1"/>
    <property type="gene ID" value="OPUNC08G10130"/>
</dbReference>
<protein>
    <submittedName>
        <fullName evidence="1">Uncharacterized protein</fullName>
    </submittedName>
</protein>
<dbReference type="HOGENOM" id="CLU_1716218_0_0_1"/>